<dbReference type="InterPro" id="IPR011993">
    <property type="entry name" value="PH-like_dom_sf"/>
</dbReference>
<dbReference type="SMART" id="SM00698">
    <property type="entry name" value="MORN"/>
    <property type="match status" value="7"/>
</dbReference>
<reference evidence="6" key="1">
    <citation type="submission" date="2012-12" db="EMBL/GenBank/DDBJ databases">
        <authorList>
            <person name="Hellsten U."/>
            <person name="Grimwood J."/>
            <person name="Chapman J.A."/>
            <person name="Shapiro H."/>
            <person name="Aerts A."/>
            <person name="Otillar R.P."/>
            <person name="Terry A.Y."/>
            <person name="Boore J.L."/>
            <person name="Simakov O."/>
            <person name="Marletaz F."/>
            <person name="Cho S.-J."/>
            <person name="Edsinger-Gonzales E."/>
            <person name="Havlak P."/>
            <person name="Kuo D.-H."/>
            <person name="Larsson T."/>
            <person name="Lv J."/>
            <person name="Arendt D."/>
            <person name="Savage R."/>
            <person name="Osoegawa K."/>
            <person name="de Jong P."/>
            <person name="Lindberg D.R."/>
            <person name="Seaver E.C."/>
            <person name="Weisblat D.A."/>
            <person name="Putnam N.H."/>
            <person name="Grigoriev I.V."/>
            <person name="Rokhsar D.S."/>
        </authorList>
    </citation>
    <scope>NUCLEOTIDE SEQUENCE</scope>
    <source>
        <strain evidence="6">I ESC-2004</strain>
    </source>
</reference>
<evidence type="ECO:0000313" key="5">
    <source>
        <dbReference type="EnsemblMetazoa" id="CapteP112695"/>
    </source>
</evidence>
<dbReference type="SUPFAM" id="SSF82185">
    <property type="entry name" value="Histone H3 K4-specific methyltransferase SET7/9 N-terminal domain"/>
    <property type="match status" value="2"/>
</dbReference>
<feature type="compositionally biased region" description="Low complexity" evidence="2">
    <location>
        <begin position="111"/>
        <end position="121"/>
    </location>
</feature>
<sequence>EALKSPCRRLLKDSKSCPLQLHLAGRFSSHLFLLFSDVFVHVSYSGHQVFPLATIWIETISDTDQIKNGISLTMPEDALTLTAVQAADKGEWMWAIKQAICDAVTERKNLPRSSSSSSSSTPRPPPQDRHACYTFKKPGPYKDAKYEGMWKNSKLHGQGKLTWPDGREFRGTFHEGMQDGWGTMTTPLPEGMEVYEGRWKMGKMHGNGCLRYANGDLYEGHFQEGKKWGHGVFRQGRINIASNPEATVYIGEWVNDRKQGFGVLEYLTRGEKFMGMWMDDNRHGNGIIVSLDGIYFEGNFIHGKISGNGLLMTEDATYYEGQFSGGTNLSGKGTLTMPNNDRIEGTFYGSFSDGVKVTGTFHKAQEPTNERKGFSHNVSTLPSTFGQMSVSADRKWQALFAHCYSLLGCDVSLTFPPPPVRPDKAWQRVAAVLAMAKKVQKERSSNYISDDLETIPVSTPCDRLTTEHYHKMKGYIAKAIDSPAHPLGQLFEALVDVYRASYVGVGAHQRLLTHAVNEVKSYISRIYPIIRSAFVLLIDFKAFVSWSAPPCASSSTQRPCTLAPLTSSTPSPGCIVTAAGLLLPLLLPKIYPPLFTLFALHNEREDEKYWRRIRHWNKQSDVSLMSYLGLDEKFWLIEECAIDDANGVMSAIKNRSYLEAIDTLQRMSTSFSPAEKLQLIQLTFDEVNTLVQRRERSNYLWSMDDLFPVFLYVVVRARIQHLGAEIHFIDELMEPHLEYGEFGIMFTTLKACYFQIQLEKVL</sequence>
<dbReference type="EnsemblMetazoa" id="CapteT112695">
    <property type="protein sequence ID" value="CapteP112695"/>
    <property type="gene ID" value="CapteG112695"/>
</dbReference>
<keyword evidence="6" id="KW-1185">Reference proteome</keyword>
<dbReference type="InterPro" id="IPR003123">
    <property type="entry name" value="VPS9"/>
</dbReference>
<proteinExistence type="predicted"/>
<dbReference type="Pfam" id="PF25383">
    <property type="entry name" value="PH_alsin"/>
    <property type="match status" value="1"/>
</dbReference>
<accession>R7V5Y7</accession>
<dbReference type="EMBL" id="AMQN01005659">
    <property type="status" value="NOT_ANNOTATED_CDS"/>
    <property type="molecule type" value="Genomic_DNA"/>
</dbReference>
<reference evidence="5" key="3">
    <citation type="submission" date="2015-06" db="UniProtKB">
        <authorList>
            <consortium name="EnsemblMetazoa"/>
        </authorList>
    </citation>
    <scope>IDENTIFICATION</scope>
</reference>
<dbReference type="EMBL" id="AMQN01005661">
    <property type="status" value="NOT_ANNOTATED_CDS"/>
    <property type="molecule type" value="Genomic_DNA"/>
</dbReference>
<dbReference type="InterPro" id="IPR037191">
    <property type="entry name" value="VPS9_dom_sf"/>
</dbReference>
<dbReference type="STRING" id="283909.R7V5Y7"/>
<evidence type="ECO:0000313" key="4">
    <source>
        <dbReference type="EMBL" id="ELU11746.1"/>
    </source>
</evidence>
<dbReference type="Pfam" id="PF02204">
    <property type="entry name" value="VPS9"/>
    <property type="match status" value="1"/>
</dbReference>
<dbReference type="SUPFAM" id="SSF50729">
    <property type="entry name" value="PH domain-like"/>
    <property type="match status" value="1"/>
</dbReference>
<keyword evidence="1" id="KW-0677">Repeat</keyword>
<dbReference type="GO" id="GO:0005085">
    <property type="term" value="F:guanyl-nucleotide exchange factor activity"/>
    <property type="evidence" value="ECO:0007669"/>
    <property type="project" value="TreeGrafter"/>
</dbReference>
<dbReference type="SUPFAM" id="SSF109993">
    <property type="entry name" value="VPS9 domain"/>
    <property type="match status" value="1"/>
</dbReference>
<reference evidence="4 6" key="2">
    <citation type="journal article" date="2013" name="Nature">
        <title>Insights into bilaterian evolution from three spiralian genomes.</title>
        <authorList>
            <person name="Simakov O."/>
            <person name="Marletaz F."/>
            <person name="Cho S.J."/>
            <person name="Edsinger-Gonzales E."/>
            <person name="Havlak P."/>
            <person name="Hellsten U."/>
            <person name="Kuo D.H."/>
            <person name="Larsson T."/>
            <person name="Lv J."/>
            <person name="Arendt D."/>
            <person name="Savage R."/>
            <person name="Osoegawa K."/>
            <person name="de Jong P."/>
            <person name="Grimwood J."/>
            <person name="Chapman J.A."/>
            <person name="Shapiro H."/>
            <person name="Aerts A."/>
            <person name="Otillar R.P."/>
            <person name="Terry A.Y."/>
            <person name="Boore J.L."/>
            <person name="Grigoriev I.V."/>
            <person name="Lindberg D.R."/>
            <person name="Seaver E.C."/>
            <person name="Weisblat D.A."/>
            <person name="Putnam N.H."/>
            <person name="Rokhsar D.S."/>
        </authorList>
    </citation>
    <scope>NUCLEOTIDE SEQUENCE</scope>
    <source>
        <strain evidence="4 6">I ESC-2004</strain>
    </source>
</reference>
<name>R7V5Y7_CAPTE</name>
<dbReference type="Pfam" id="PF02493">
    <property type="entry name" value="MORN"/>
    <property type="match status" value="7"/>
</dbReference>
<dbReference type="GO" id="GO:0031267">
    <property type="term" value="F:small GTPase binding"/>
    <property type="evidence" value="ECO:0007669"/>
    <property type="project" value="TreeGrafter"/>
</dbReference>
<dbReference type="AlphaFoldDB" id="R7V5Y7"/>
<dbReference type="PROSITE" id="PS51205">
    <property type="entry name" value="VPS9"/>
    <property type="match status" value="1"/>
</dbReference>
<dbReference type="InterPro" id="IPR003409">
    <property type="entry name" value="MORN"/>
</dbReference>
<evidence type="ECO:0000256" key="1">
    <source>
        <dbReference type="ARBA" id="ARBA00022737"/>
    </source>
</evidence>
<dbReference type="OMA" id="AKYQLDH"/>
<dbReference type="Gene3D" id="2.30.29.30">
    <property type="entry name" value="Pleckstrin-homology domain (PH domain)/Phosphotyrosine-binding domain (PTB)"/>
    <property type="match status" value="1"/>
</dbReference>
<dbReference type="FunCoup" id="R7V5Y7">
    <property type="interactions" value="276"/>
</dbReference>
<dbReference type="Gene3D" id="2.20.110.10">
    <property type="entry name" value="Histone H3 K4-specific methyltransferase SET7/9 N-terminal domain"/>
    <property type="match status" value="3"/>
</dbReference>
<dbReference type="InterPro" id="IPR057248">
    <property type="entry name" value="Alsin-like_PH"/>
</dbReference>
<protein>
    <recommendedName>
        <fullName evidence="3">VPS9 domain-containing protein</fullName>
    </recommendedName>
</protein>
<dbReference type="InterPro" id="IPR051984">
    <property type="entry name" value="Alsin"/>
</dbReference>
<dbReference type="GO" id="GO:0005737">
    <property type="term" value="C:cytoplasm"/>
    <property type="evidence" value="ECO:0007669"/>
    <property type="project" value="TreeGrafter"/>
</dbReference>
<dbReference type="EMBL" id="KB296474">
    <property type="protein sequence ID" value="ELU11746.1"/>
    <property type="molecule type" value="Genomic_DNA"/>
</dbReference>
<dbReference type="HOGENOM" id="CLU_013321_0_0_1"/>
<dbReference type="PANTHER" id="PTHR46089:SF2">
    <property type="entry name" value="ALSIN HOMOLOG"/>
    <property type="match status" value="1"/>
</dbReference>
<feature type="non-terminal residue" evidence="4">
    <location>
        <position position="1"/>
    </location>
</feature>
<dbReference type="EMBL" id="AMQN01005660">
    <property type="status" value="NOT_ANNOTATED_CDS"/>
    <property type="molecule type" value="Genomic_DNA"/>
</dbReference>
<organism evidence="4">
    <name type="scientific">Capitella teleta</name>
    <name type="common">Polychaete worm</name>
    <dbReference type="NCBI Taxonomy" id="283909"/>
    <lineage>
        <taxon>Eukaryota</taxon>
        <taxon>Metazoa</taxon>
        <taxon>Spiralia</taxon>
        <taxon>Lophotrochozoa</taxon>
        <taxon>Annelida</taxon>
        <taxon>Polychaeta</taxon>
        <taxon>Sedentaria</taxon>
        <taxon>Scolecida</taxon>
        <taxon>Capitellidae</taxon>
        <taxon>Capitella</taxon>
    </lineage>
</organism>
<feature type="domain" description="VPS9" evidence="3">
    <location>
        <begin position="618"/>
        <end position="762"/>
    </location>
</feature>
<dbReference type="Proteomes" id="UP000014760">
    <property type="component" value="Unassembled WGS sequence"/>
</dbReference>
<evidence type="ECO:0000259" key="3">
    <source>
        <dbReference type="PROSITE" id="PS51205"/>
    </source>
</evidence>
<gene>
    <name evidence="4" type="ORF">CAPTEDRAFT_112695</name>
</gene>
<dbReference type="PANTHER" id="PTHR46089">
    <property type="entry name" value="ALSIN HOMOLOG"/>
    <property type="match status" value="1"/>
</dbReference>
<dbReference type="OrthoDB" id="284854at2759"/>
<evidence type="ECO:0000256" key="2">
    <source>
        <dbReference type="SAM" id="MobiDB-lite"/>
    </source>
</evidence>
<dbReference type="Gene3D" id="1.20.1050.80">
    <property type="entry name" value="VPS9 domain"/>
    <property type="match status" value="1"/>
</dbReference>
<feature type="region of interest" description="Disordered" evidence="2">
    <location>
        <begin position="107"/>
        <end position="135"/>
    </location>
</feature>
<evidence type="ECO:0000313" key="6">
    <source>
        <dbReference type="Proteomes" id="UP000014760"/>
    </source>
</evidence>
<dbReference type="GO" id="GO:0016197">
    <property type="term" value="P:endosomal transport"/>
    <property type="evidence" value="ECO:0007669"/>
    <property type="project" value="TreeGrafter"/>
</dbReference>